<dbReference type="InterPro" id="IPR006182">
    <property type="entry name" value="FliF_N_dom"/>
</dbReference>
<evidence type="ECO:0000256" key="3">
    <source>
        <dbReference type="ARBA" id="ARBA00007971"/>
    </source>
</evidence>
<feature type="transmembrane region" description="Helical" evidence="11">
    <location>
        <begin position="428"/>
        <end position="449"/>
    </location>
</feature>
<organism evidence="14 15">
    <name type="scientific">Dongia rigui</name>
    <dbReference type="NCBI Taxonomy" id="940149"/>
    <lineage>
        <taxon>Bacteria</taxon>
        <taxon>Pseudomonadati</taxon>
        <taxon>Pseudomonadota</taxon>
        <taxon>Alphaproteobacteria</taxon>
        <taxon>Rhodospirillales</taxon>
        <taxon>Dongiaceae</taxon>
        <taxon>Dongia</taxon>
    </lineage>
</organism>
<keyword evidence="4" id="KW-1003">Cell membrane</keyword>
<comment type="function">
    <text evidence="9">The M ring may be actively involved in energy transduction.</text>
</comment>
<feature type="domain" description="Flagellar M-ring C-terminal" evidence="13">
    <location>
        <begin position="243"/>
        <end position="408"/>
    </location>
</feature>
<keyword evidence="14" id="KW-0966">Cell projection</keyword>
<comment type="caution">
    <text evidence="14">The sequence shown here is derived from an EMBL/GenBank/DDBJ whole genome shotgun (WGS) entry which is preliminary data.</text>
</comment>
<dbReference type="InterPro" id="IPR043427">
    <property type="entry name" value="YscJ/FliF"/>
</dbReference>
<evidence type="ECO:0000256" key="8">
    <source>
        <dbReference type="ARBA" id="ARBA00023143"/>
    </source>
</evidence>
<keyword evidence="14" id="KW-0282">Flagellum</keyword>
<evidence type="ECO:0000256" key="10">
    <source>
        <dbReference type="SAM" id="MobiDB-lite"/>
    </source>
</evidence>
<dbReference type="PIRSF" id="PIRSF004862">
    <property type="entry name" value="FliF"/>
    <property type="match status" value="1"/>
</dbReference>
<protein>
    <recommendedName>
        <fullName evidence="9">Flagellar M-ring protein</fullName>
    </recommendedName>
</protein>
<dbReference type="NCBIfam" id="TIGR00206">
    <property type="entry name" value="fliF"/>
    <property type="match status" value="1"/>
</dbReference>
<evidence type="ECO:0000256" key="11">
    <source>
        <dbReference type="SAM" id="Phobius"/>
    </source>
</evidence>
<comment type="similarity">
    <text evidence="3 9">Belongs to the FliF family.</text>
</comment>
<evidence type="ECO:0000313" key="15">
    <source>
        <dbReference type="Proteomes" id="UP001271769"/>
    </source>
</evidence>
<evidence type="ECO:0000256" key="7">
    <source>
        <dbReference type="ARBA" id="ARBA00023136"/>
    </source>
</evidence>
<feature type="compositionally biased region" description="Low complexity" evidence="10">
    <location>
        <begin position="293"/>
        <end position="315"/>
    </location>
</feature>
<dbReference type="InterPro" id="IPR000067">
    <property type="entry name" value="FlgMring_FliF"/>
</dbReference>
<keyword evidence="7 11" id="KW-0472">Membrane</keyword>
<dbReference type="Proteomes" id="UP001271769">
    <property type="component" value="Unassembled WGS sequence"/>
</dbReference>
<keyword evidence="14" id="KW-0969">Cilium</keyword>
<dbReference type="Pfam" id="PF01514">
    <property type="entry name" value="YscJ_FliF"/>
    <property type="match status" value="1"/>
</dbReference>
<evidence type="ECO:0000256" key="9">
    <source>
        <dbReference type="PIRNR" id="PIRNR004862"/>
    </source>
</evidence>
<dbReference type="InterPro" id="IPR045851">
    <property type="entry name" value="AMP-bd_C_sf"/>
</dbReference>
<keyword evidence="5 11" id="KW-0812">Transmembrane</keyword>
<evidence type="ECO:0000259" key="13">
    <source>
        <dbReference type="Pfam" id="PF08345"/>
    </source>
</evidence>
<dbReference type="InterPro" id="IPR013556">
    <property type="entry name" value="Flag_M-ring_C"/>
</dbReference>
<dbReference type="PRINTS" id="PR01009">
    <property type="entry name" value="FLGMRINGFLIF"/>
</dbReference>
<dbReference type="PANTHER" id="PTHR30046">
    <property type="entry name" value="FLAGELLAR M-RING PROTEIN"/>
    <property type="match status" value="1"/>
</dbReference>
<evidence type="ECO:0000256" key="1">
    <source>
        <dbReference type="ARBA" id="ARBA00004117"/>
    </source>
</evidence>
<evidence type="ECO:0000256" key="6">
    <source>
        <dbReference type="ARBA" id="ARBA00022989"/>
    </source>
</evidence>
<keyword evidence="8 9" id="KW-0975">Bacterial flagellum</keyword>
<proteinExistence type="inferred from homology"/>
<feature type="domain" description="Flagellar M-ring N-terminal" evidence="12">
    <location>
        <begin position="38"/>
        <end position="211"/>
    </location>
</feature>
<gene>
    <name evidence="14" type="primary">fliF</name>
    <name evidence="14" type="ORF">SMD31_01440</name>
</gene>
<accession>A0ABU5DUC3</accession>
<keyword evidence="6 11" id="KW-1133">Transmembrane helix</keyword>
<dbReference type="PANTHER" id="PTHR30046:SF0">
    <property type="entry name" value="FLAGELLAR M-RING PROTEIN"/>
    <property type="match status" value="1"/>
</dbReference>
<evidence type="ECO:0000256" key="5">
    <source>
        <dbReference type="ARBA" id="ARBA00022692"/>
    </source>
</evidence>
<dbReference type="RefSeq" id="WP_320498832.1">
    <property type="nucleotide sequence ID" value="NZ_JAXCLX010000001.1"/>
</dbReference>
<dbReference type="EMBL" id="JAXCLX010000001">
    <property type="protein sequence ID" value="MDY0870560.1"/>
    <property type="molecule type" value="Genomic_DNA"/>
</dbReference>
<reference evidence="14 15" key="1">
    <citation type="journal article" date="2013" name="Antonie Van Leeuwenhoek">
        <title>Dongia rigui sp. nov., isolated from freshwater of a large wetland in Korea.</title>
        <authorList>
            <person name="Baik K.S."/>
            <person name="Hwang Y.M."/>
            <person name="Choi J.S."/>
            <person name="Kwon J."/>
            <person name="Seong C.N."/>
        </authorList>
    </citation>
    <scope>NUCLEOTIDE SEQUENCE [LARGE SCALE GENOMIC DNA]</scope>
    <source>
        <strain evidence="14 15">04SU4-P</strain>
    </source>
</reference>
<name>A0ABU5DUC3_9PROT</name>
<evidence type="ECO:0000313" key="14">
    <source>
        <dbReference type="EMBL" id="MDY0870560.1"/>
    </source>
</evidence>
<evidence type="ECO:0000256" key="4">
    <source>
        <dbReference type="ARBA" id="ARBA00022475"/>
    </source>
</evidence>
<dbReference type="Pfam" id="PF08345">
    <property type="entry name" value="YscJ_FliF_C"/>
    <property type="match status" value="1"/>
</dbReference>
<feature type="region of interest" description="Disordered" evidence="10">
    <location>
        <begin position="267"/>
        <end position="335"/>
    </location>
</feature>
<keyword evidence="15" id="KW-1185">Reference proteome</keyword>
<evidence type="ECO:0000259" key="12">
    <source>
        <dbReference type="Pfam" id="PF01514"/>
    </source>
</evidence>
<dbReference type="Gene3D" id="3.30.300.30">
    <property type="match status" value="1"/>
</dbReference>
<comment type="subcellular location">
    <subcellularLocation>
        <location evidence="1 9">Bacterial flagellum basal body</location>
    </subcellularLocation>
    <subcellularLocation>
        <location evidence="2">Cell membrane</location>
        <topology evidence="2">Multi-pass membrane protein</topology>
    </subcellularLocation>
</comment>
<feature type="transmembrane region" description="Helical" evidence="11">
    <location>
        <begin position="12"/>
        <end position="33"/>
    </location>
</feature>
<evidence type="ECO:0000256" key="2">
    <source>
        <dbReference type="ARBA" id="ARBA00004651"/>
    </source>
</evidence>
<sequence length="559" mass="59515">MNSFTQMLRNLGPVRLASLAAVGLALIAFFFFIGSRLTTPGMALLYGGLDSTDSAAIAAKLEETQVPFEVKGDGSQIYVPDDQVGRIRLAMAGEGLPNGGTIGYEIFDRADALGTTNFVQQINQLRALEGELGRTIRALRQVKGARVHLVMPKRELFSRDKAEPTASVVVTLQGQLEKEQVAAIQHLVASSVPGMKTANVSVIDDKGHLLARGGSEDELSSANADEMRRGYELRLTQAVEDLLAQTLGAGKVRAEVNAELDFNQLTTNTESFDPDGQVVRSTQTVDENEQSQEKSSNNNVSVANNVPNPPAAANAGGDTSNSNTQRTEETVNYEISKKTQTEVKHSGDVKKLSVAVLVDGTYTTAADGTQTYAARPQAELDQISTLVKSAVGFSAPRGDVVEVINMQFAAPEVTEQGFSVLGLEKPDLMRIAELVVLSLVAVLVLLLVVRPLLNRLLAIPGAAPEQFAIAGPGGAALPPGAAAALALPGAPSDLAALTSGQPTSMGEITNIANEIEQMIDINQVEGRVRASSLKRIAELVEQHPEQAVNIMRQWMYQEA</sequence>